<dbReference type="InterPro" id="IPR023385">
    <property type="entry name" value="YopX-like_C"/>
</dbReference>
<protein>
    <submittedName>
        <fullName evidence="2">YopX family protein</fullName>
    </submittedName>
</protein>
<dbReference type="NCBIfam" id="TIGR01671">
    <property type="entry name" value="phage_TIGR01671"/>
    <property type="match status" value="1"/>
</dbReference>
<dbReference type="EMBL" id="JAWWVP010000006">
    <property type="protein sequence ID" value="MDX5040574.1"/>
    <property type="molecule type" value="Genomic_DNA"/>
</dbReference>
<feature type="domain" description="YopX protein" evidence="1">
    <location>
        <begin position="4"/>
        <end position="130"/>
    </location>
</feature>
<dbReference type="SUPFAM" id="SSF159006">
    <property type="entry name" value="YopX-like"/>
    <property type="match status" value="1"/>
</dbReference>
<dbReference type="InterPro" id="IPR019096">
    <property type="entry name" value="YopX_protein"/>
</dbReference>
<accession>A0AAP6BQ31</accession>
<gene>
    <name evidence="2" type="ORF">SFH28_06870</name>
</gene>
<dbReference type="RefSeq" id="WP_084740664.1">
    <property type="nucleotide sequence ID" value="NZ_CP117042.1"/>
</dbReference>
<reference evidence="2" key="1">
    <citation type="submission" date="2023-11" db="EMBL/GenBank/DDBJ databases">
        <title>Streptococcus anginosus urogential strains.</title>
        <authorList>
            <person name="Appleberry H."/>
            <person name="Garcia-Israel J."/>
            <person name="Wolfe A."/>
            <person name="Putonti C."/>
        </authorList>
    </citation>
    <scope>NUCLEOTIDE SEQUENCE</scope>
    <source>
        <strain evidence="2">UMB1758</strain>
    </source>
</reference>
<name>A0AAP6BQ31_STRAP</name>
<proteinExistence type="predicted"/>
<comment type="caution">
    <text evidence="2">The sequence shown here is derived from an EMBL/GenBank/DDBJ whole genome shotgun (WGS) entry which is preliminary data.</text>
</comment>
<dbReference type="InterPro" id="IPR010024">
    <property type="entry name" value="CHP16711"/>
</dbReference>
<sequence>MIPKFRAWLPTLKWMCNVSAILFDVKSLDVYKMGDTERVTEMSVNQDEVTLMQSTGLFDKNGTEIFEGDVVRFGHLFDGFLNRVVWDKDSATFKLEPLETYWSHTYFSNFKNETIKHLEVIGNIYKNPKLTEVSDD</sequence>
<dbReference type="Gene3D" id="2.30.30.290">
    <property type="entry name" value="YopX-like domains"/>
    <property type="match status" value="1"/>
</dbReference>
<dbReference type="Pfam" id="PF09643">
    <property type="entry name" value="YopX"/>
    <property type="match status" value="1"/>
</dbReference>
<dbReference type="AlphaFoldDB" id="A0AAP6BQ31"/>
<organism evidence="2">
    <name type="scientific">Streptococcus anginosus</name>
    <dbReference type="NCBI Taxonomy" id="1328"/>
    <lineage>
        <taxon>Bacteria</taxon>
        <taxon>Bacillati</taxon>
        <taxon>Bacillota</taxon>
        <taxon>Bacilli</taxon>
        <taxon>Lactobacillales</taxon>
        <taxon>Streptococcaceae</taxon>
        <taxon>Streptococcus</taxon>
        <taxon>Streptococcus anginosus group</taxon>
    </lineage>
</organism>
<evidence type="ECO:0000313" key="2">
    <source>
        <dbReference type="EMBL" id="MDX5040574.1"/>
    </source>
</evidence>
<evidence type="ECO:0000259" key="1">
    <source>
        <dbReference type="Pfam" id="PF09643"/>
    </source>
</evidence>